<dbReference type="InterPro" id="IPR036631">
    <property type="entry name" value="MGMT_N_sf"/>
</dbReference>
<dbReference type="GO" id="GO:0006281">
    <property type="term" value="P:DNA repair"/>
    <property type="evidence" value="ECO:0007669"/>
    <property type="project" value="UniProtKB-KW"/>
</dbReference>
<dbReference type="SUPFAM" id="SSF46767">
    <property type="entry name" value="Methylated DNA-protein cysteine methyltransferase, C-terminal domain"/>
    <property type="match status" value="1"/>
</dbReference>
<evidence type="ECO:0000313" key="9">
    <source>
        <dbReference type="Proteomes" id="UP000471120"/>
    </source>
</evidence>
<dbReference type="PANTHER" id="PTHR10815">
    <property type="entry name" value="METHYLATED-DNA--PROTEIN-CYSTEINE METHYLTRANSFERASE"/>
    <property type="match status" value="1"/>
</dbReference>
<reference evidence="8 9" key="1">
    <citation type="submission" date="2018-07" db="EMBL/GenBank/DDBJ databases">
        <title>Genome sequence of Rhodococcus rhodnii ATCC 35071 from Rhodnius prolixus.</title>
        <authorList>
            <person name="Patel V."/>
            <person name="Vogel K.J."/>
        </authorList>
    </citation>
    <scope>NUCLEOTIDE SEQUENCE [LARGE SCALE GENOMIC DNA]</scope>
    <source>
        <strain evidence="8 9">ATCC 35071</strain>
    </source>
</reference>
<dbReference type="SUPFAM" id="SSF53155">
    <property type="entry name" value="Methylated DNA-protein cysteine methyltransferase domain"/>
    <property type="match status" value="1"/>
</dbReference>
<dbReference type="InterPro" id="IPR036217">
    <property type="entry name" value="MethylDNA_cys_MeTrfase_DNAb"/>
</dbReference>
<evidence type="ECO:0000256" key="5">
    <source>
        <dbReference type="ARBA" id="ARBA00023204"/>
    </source>
</evidence>
<evidence type="ECO:0000259" key="7">
    <source>
        <dbReference type="Pfam" id="PF01035"/>
    </source>
</evidence>
<dbReference type="InterPro" id="IPR036388">
    <property type="entry name" value="WH-like_DNA-bd_sf"/>
</dbReference>
<dbReference type="Pfam" id="PF01035">
    <property type="entry name" value="DNA_binding_1"/>
    <property type="match status" value="1"/>
</dbReference>
<dbReference type="NCBIfam" id="TIGR00589">
    <property type="entry name" value="ogt"/>
    <property type="match status" value="1"/>
</dbReference>
<dbReference type="PANTHER" id="PTHR10815:SF5">
    <property type="entry name" value="METHYLATED-DNA--PROTEIN-CYSTEINE METHYLTRANSFERASE"/>
    <property type="match status" value="1"/>
</dbReference>
<accession>A0A6P2CLR4</accession>
<proteinExistence type="predicted"/>
<sequence length="178" mass="18631">MTVGYRLFDTAVGTCAIAWRTAGVVALRLAEPSPEETEAAITATLDDETHDAEPPAEVARVVDAVRAHLGGELDDLRWIAVDLEGIPDFDARVYEITRTIGPGQTRTYGDVASELGSPGAAQAVGQALGRNPIPLIVPCHRVLAASGIGGFSAGAGTVTKRELLALERAPGFDDPVLF</sequence>
<evidence type="ECO:0000256" key="2">
    <source>
        <dbReference type="ARBA" id="ARBA00022603"/>
    </source>
</evidence>
<dbReference type="Proteomes" id="UP000471120">
    <property type="component" value="Unassembled WGS sequence"/>
</dbReference>
<evidence type="ECO:0000313" key="8">
    <source>
        <dbReference type="EMBL" id="TXG92096.1"/>
    </source>
</evidence>
<comment type="caution">
    <text evidence="8">The sequence shown here is derived from an EMBL/GenBank/DDBJ whole genome shotgun (WGS) entry which is preliminary data.</text>
</comment>
<dbReference type="Gene3D" id="1.10.10.10">
    <property type="entry name" value="Winged helix-like DNA-binding domain superfamily/Winged helix DNA-binding domain"/>
    <property type="match status" value="1"/>
</dbReference>
<dbReference type="CDD" id="cd06445">
    <property type="entry name" value="ATase"/>
    <property type="match status" value="1"/>
</dbReference>
<protein>
    <submittedName>
        <fullName evidence="8">Methylated-DNA--[protein]-cysteine S-methyltransferase</fullName>
        <ecNumber evidence="8">2.1.1.63</ecNumber>
    </submittedName>
</protein>
<dbReference type="EC" id="2.1.1.63" evidence="8"/>
<dbReference type="InterPro" id="IPR014048">
    <property type="entry name" value="MethylDNA_cys_MeTrfase_DNA-bd"/>
</dbReference>
<evidence type="ECO:0000256" key="4">
    <source>
        <dbReference type="ARBA" id="ARBA00022763"/>
    </source>
</evidence>
<evidence type="ECO:0000256" key="3">
    <source>
        <dbReference type="ARBA" id="ARBA00022679"/>
    </source>
</evidence>
<feature type="domain" description="Methylated-DNA-[protein]-cysteine S-methyltransferase DNA binding" evidence="7">
    <location>
        <begin position="88"/>
        <end position="168"/>
    </location>
</feature>
<keyword evidence="3 8" id="KW-0808">Transferase</keyword>
<dbReference type="PROSITE" id="PS00374">
    <property type="entry name" value="MGMT"/>
    <property type="match status" value="1"/>
</dbReference>
<comment type="catalytic activity">
    <reaction evidence="6">
        <text>a 6-O-methyl-2'-deoxyguanosine in DNA + L-cysteinyl-[protein] = S-methyl-L-cysteinyl-[protein] + a 2'-deoxyguanosine in DNA</text>
        <dbReference type="Rhea" id="RHEA:24000"/>
        <dbReference type="Rhea" id="RHEA-COMP:10131"/>
        <dbReference type="Rhea" id="RHEA-COMP:10132"/>
        <dbReference type="Rhea" id="RHEA-COMP:11367"/>
        <dbReference type="Rhea" id="RHEA-COMP:11368"/>
        <dbReference type="ChEBI" id="CHEBI:29950"/>
        <dbReference type="ChEBI" id="CHEBI:82612"/>
        <dbReference type="ChEBI" id="CHEBI:85445"/>
        <dbReference type="ChEBI" id="CHEBI:85448"/>
        <dbReference type="EC" id="2.1.1.63"/>
    </reaction>
</comment>
<evidence type="ECO:0000256" key="1">
    <source>
        <dbReference type="ARBA" id="ARBA00001286"/>
    </source>
</evidence>
<organism evidence="8 9">
    <name type="scientific">Rhodococcus rhodnii</name>
    <dbReference type="NCBI Taxonomy" id="38312"/>
    <lineage>
        <taxon>Bacteria</taxon>
        <taxon>Bacillati</taxon>
        <taxon>Actinomycetota</taxon>
        <taxon>Actinomycetes</taxon>
        <taxon>Mycobacteriales</taxon>
        <taxon>Nocardiaceae</taxon>
        <taxon>Rhodococcus</taxon>
    </lineage>
</organism>
<dbReference type="GO" id="GO:0003908">
    <property type="term" value="F:methylated-DNA-[protein]-cysteine S-methyltransferase activity"/>
    <property type="evidence" value="ECO:0007669"/>
    <property type="project" value="UniProtKB-EC"/>
</dbReference>
<evidence type="ECO:0000256" key="6">
    <source>
        <dbReference type="ARBA" id="ARBA00049348"/>
    </source>
</evidence>
<keyword evidence="4" id="KW-0227">DNA damage</keyword>
<name>A0A6P2CLR4_9NOCA</name>
<dbReference type="RefSeq" id="WP_010839435.1">
    <property type="nucleotide sequence ID" value="NZ_QRCM01000001.1"/>
</dbReference>
<dbReference type="GO" id="GO:0032259">
    <property type="term" value="P:methylation"/>
    <property type="evidence" value="ECO:0007669"/>
    <property type="project" value="UniProtKB-KW"/>
</dbReference>
<comment type="catalytic activity">
    <reaction evidence="1">
        <text>a 4-O-methyl-thymidine in DNA + L-cysteinyl-[protein] = a thymidine in DNA + S-methyl-L-cysteinyl-[protein]</text>
        <dbReference type="Rhea" id="RHEA:53428"/>
        <dbReference type="Rhea" id="RHEA-COMP:10131"/>
        <dbReference type="Rhea" id="RHEA-COMP:10132"/>
        <dbReference type="Rhea" id="RHEA-COMP:13555"/>
        <dbReference type="Rhea" id="RHEA-COMP:13556"/>
        <dbReference type="ChEBI" id="CHEBI:29950"/>
        <dbReference type="ChEBI" id="CHEBI:82612"/>
        <dbReference type="ChEBI" id="CHEBI:137386"/>
        <dbReference type="ChEBI" id="CHEBI:137387"/>
        <dbReference type="EC" id="2.1.1.63"/>
    </reaction>
</comment>
<keyword evidence="5" id="KW-0234">DNA repair</keyword>
<dbReference type="InterPro" id="IPR001497">
    <property type="entry name" value="MethylDNA_cys_MeTrfase_AS"/>
</dbReference>
<keyword evidence="2 8" id="KW-0489">Methyltransferase</keyword>
<gene>
    <name evidence="8" type="ORF">DW322_20390</name>
</gene>
<dbReference type="EMBL" id="QRCM01000001">
    <property type="protein sequence ID" value="TXG92096.1"/>
    <property type="molecule type" value="Genomic_DNA"/>
</dbReference>
<dbReference type="AlphaFoldDB" id="A0A6P2CLR4"/>